<reference evidence="2" key="1">
    <citation type="submission" date="2020-05" db="EMBL/GenBank/DDBJ databases">
        <title>Mycena genomes resolve the evolution of fungal bioluminescence.</title>
        <authorList>
            <person name="Tsai I.J."/>
        </authorList>
    </citation>
    <scope>NUCLEOTIDE SEQUENCE</scope>
    <source>
        <strain evidence="2">CCC161011</strain>
    </source>
</reference>
<sequence length="541" mass="60711">MACSQALQITEIVRLISEEADTESWYIPPITLVSLATTSRIFSDPALDLIWREQRSLVPLVKCMPDTLWEEREGVVIHLLRPIASSDMSRLLFYSVRVRDLSMDDPIGRGKRGTLHPEFLRALDLSLPPHLFMPKLSHFSWVPKKKEVLSIMRHFLGARIRKIDLGFGEHSMNLSILPFIKYSCPLISEFDLRVQTDPYSTPLISDAVCGWQHLTDLSIPNLDEAGFMHIARLPSLSGLNLRSAKDTMLPYPPEFLTGSSFPALKYLFLGCETVRFCAGLVQVISSPNFESLSIRPLTSWTTVAWGELHTTLRDCFNNSAFQTIEVDGEEDESSHPVDITPYALSSDALRPLLEIKTLTSVSYQIYPGLDVDDEFLEEMALAWPDLQSLHFSTEVFQTQQPRATLKCLIAFAQHCLELSALGLCMDATDVPEFTQVPGDRVSNWLNSLEVGASPINATKEAHIAAFISNLFPQLEYLIPFSSVLVPEAFSSHAKSWRRVEDMIPVFASVRLQEKVFWTQDVDGLDEETGGSTTVDDAEELA</sequence>
<evidence type="ECO:0000313" key="3">
    <source>
        <dbReference type="Proteomes" id="UP000620124"/>
    </source>
</evidence>
<evidence type="ECO:0000313" key="2">
    <source>
        <dbReference type="EMBL" id="KAF7331042.1"/>
    </source>
</evidence>
<protein>
    <recommendedName>
        <fullName evidence="4">F-box domain-containing protein</fullName>
    </recommendedName>
</protein>
<evidence type="ECO:0000256" key="1">
    <source>
        <dbReference type="SAM" id="MobiDB-lite"/>
    </source>
</evidence>
<gene>
    <name evidence="2" type="ORF">MVEN_02444500</name>
</gene>
<dbReference type="OrthoDB" id="3543113at2759"/>
<accession>A0A8H6WYR8</accession>
<dbReference type="InterPro" id="IPR032675">
    <property type="entry name" value="LRR_dom_sf"/>
</dbReference>
<dbReference type="EMBL" id="JACAZI010000032">
    <property type="protein sequence ID" value="KAF7331042.1"/>
    <property type="molecule type" value="Genomic_DNA"/>
</dbReference>
<dbReference type="AlphaFoldDB" id="A0A8H6WYR8"/>
<dbReference type="Gene3D" id="3.80.10.10">
    <property type="entry name" value="Ribonuclease Inhibitor"/>
    <property type="match status" value="1"/>
</dbReference>
<keyword evidence="3" id="KW-1185">Reference proteome</keyword>
<proteinExistence type="predicted"/>
<comment type="caution">
    <text evidence="2">The sequence shown here is derived from an EMBL/GenBank/DDBJ whole genome shotgun (WGS) entry which is preliminary data.</text>
</comment>
<feature type="region of interest" description="Disordered" evidence="1">
    <location>
        <begin position="522"/>
        <end position="541"/>
    </location>
</feature>
<evidence type="ECO:0008006" key="4">
    <source>
        <dbReference type="Google" id="ProtNLM"/>
    </source>
</evidence>
<dbReference type="Proteomes" id="UP000620124">
    <property type="component" value="Unassembled WGS sequence"/>
</dbReference>
<name>A0A8H6WYR8_9AGAR</name>
<organism evidence="2 3">
    <name type="scientific">Mycena venus</name>
    <dbReference type="NCBI Taxonomy" id="2733690"/>
    <lineage>
        <taxon>Eukaryota</taxon>
        <taxon>Fungi</taxon>
        <taxon>Dikarya</taxon>
        <taxon>Basidiomycota</taxon>
        <taxon>Agaricomycotina</taxon>
        <taxon>Agaricomycetes</taxon>
        <taxon>Agaricomycetidae</taxon>
        <taxon>Agaricales</taxon>
        <taxon>Marasmiineae</taxon>
        <taxon>Mycenaceae</taxon>
        <taxon>Mycena</taxon>
    </lineage>
</organism>